<protein>
    <submittedName>
        <fullName evidence="2">Alpha/beta hydrolase</fullName>
    </submittedName>
</protein>
<reference evidence="2 3" key="1">
    <citation type="submission" date="2021-01" db="EMBL/GenBank/DDBJ databases">
        <title>Genome seq and assembly of Devosia sp. G19.</title>
        <authorList>
            <person name="Chhetri G."/>
        </authorList>
    </citation>
    <scope>NUCLEOTIDE SEQUENCE [LARGE SCALE GENOMIC DNA]</scope>
    <source>
        <strain evidence="2 3">G19</strain>
    </source>
</reference>
<dbReference type="SUPFAM" id="SSF53474">
    <property type="entry name" value="alpha/beta-Hydrolases"/>
    <property type="match status" value="1"/>
</dbReference>
<dbReference type="EMBL" id="CP068047">
    <property type="protein sequence ID" value="QQR37010.1"/>
    <property type="molecule type" value="Genomic_DNA"/>
</dbReference>
<dbReference type="PANTHER" id="PTHR43433:SF5">
    <property type="entry name" value="AB HYDROLASE-1 DOMAIN-CONTAINING PROTEIN"/>
    <property type="match status" value="1"/>
</dbReference>
<dbReference type="Pfam" id="PF00561">
    <property type="entry name" value="Abhydrolase_1"/>
    <property type="match status" value="1"/>
</dbReference>
<sequence length="258" mass="27579">MGGYDQSWLLARALLGDRPDFRTLGLSRPGYLGTAQSLGRTPQAQADLYAGLLDTLGIERSLVAAVSAGGPSAIHFALRHPDRCVGLILVSAATGSLETAAEFLARLRMLRWISRIPGVLPLLRRRALRDPLVNARRNIPDRALAGRTLAHPLAGPLLRAVLASTLHQTARRLPGTITDTRHYRAMPELAFAQLTVPVLVMHGDADPVVPLGHGQRALAAPRATALILRGGGHMALFSHLDQVRIAVGNFLAGLDARG</sequence>
<keyword evidence="3" id="KW-1185">Reference proteome</keyword>
<proteinExistence type="predicted"/>
<organism evidence="2 3">
    <name type="scientific">Devosia oryziradicis</name>
    <dbReference type="NCBI Taxonomy" id="2801335"/>
    <lineage>
        <taxon>Bacteria</taxon>
        <taxon>Pseudomonadati</taxon>
        <taxon>Pseudomonadota</taxon>
        <taxon>Alphaproteobacteria</taxon>
        <taxon>Hyphomicrobiales</taxon>
        <taxon>Devosiaceae</taxon>
        <taxon>Devosia</taxon>
    </lineage>
</organism>
<dbReference type="InterPro" id="IPR029058">
    <property type="entry name" value="AB_hydrolase_fold"/>
</dbReference>
<accession>A0ABX7BYH2</accession>
<dbReference type="InterPro" id="IPR050471">
    <property type="entry name" value="AB_hydrolase"/>
</dbReference>
<evidence type="ECO:0000313" key="2">
    <source>
        <dbReference type="EMBL" id="QQR37010.1"/>
    </source>
</evidence>
<feature type="domain" description="AB hydrolase-1" evidence="1">
    <location>
        <begin position="7"/>
        <end position="239"/>
    </location>
</feature>
<gene>
    <name evidence="2" type="ORF">JI749_05170</name>
</gene>
<evidence type="ECO:0000313" key="3">
    <source>
        <dbReference type="Proteomes" id="UP000595460"/>
    </source>
</evidence>
<name>A0ABX7BYH2_9HYPH</name>
<dbReference type="PANTHER" id="PTHR43433">
    <property type="entry name" value="HYDROLASE, ALPHA/BETA FOLD FAMILY PROTEIN"/>
    <property type="match status" value="1"/>
</dbReference>
<dbReference type="Gene3D" id="3.40.50.1820">
    <property type="entry name" value="alpha/beta hydrolase"/>
    <property type="match status" value="1"/>
</dbReference>
<keyword evidence="2" id="KW-0378">Hydrolase</keyword>
<dbReference type="InterPro" id="IPR000073">
    <property type="entry name" value="AB_hydrolase_1"/>
</dbReference>
<dbReference type="GO" id="GO:0016787">
    <property type="term" value="F:hydrolase activity"/>
    <property type="evidence" value="ECO:0007669"/>
    <property type="project" value="UniProtKB-KW"/>
</dbReference>
<evidence type="ECO:0000259" key="1">
    <source>
        <dbReference type="Pfam" id="PF00561"/>
    </source>
</evidence>
<dbReference type="Proteomes" id="UP000595460">
    <property type="component" value="Chromosome"/>
</dbReference>